<dbReference type="EMBL" id="CACSLK010027833">
    <property type="protein sequence ID" value="CAA0831893.1"/>
    <property type="molecule type" value="Genomic_DNA"/>
</dbReference>
<dbReference type="Proteomes" id="UP001153555">
    <property type="component" value="Unassembled WGS sequence"/>
</dbReference>
<dbReference type="Pfam" id="PF04031">
    <property type="entry name" value="Las1"/>
    <property type="match status" value="1"/>
</dbReference>
<proteinExistence type="predicted"/>
<dbReference type="OrthoDB" id="10263222at2759"/>
<keyword evidence="2" id="KW-1185">Reference proteome</keyword>
<dbReference type="GO" id="GO:0000470">
    <property type="term" value="P:maturation of LSU-rRNA"/>
    <property type="evidence" value="ECO:0007669"/>
    <property type="project" value="TreeGrafter"/>
</dbReference>
<reference evidence="1" key="1">
    <citation type="submission" date="2019-12" db="EMBL/GenBank/DDBJ databases">
        <authorList>
            <person name="Scholes J."/>
        </authorList>
    </citation>
    <scope>NUCLEOTIDE SEQUENCE</scope>
</reference>
<dbReference type="PANTHER" id="PTHR15002">
    <property type="entry name" value="RIBOSOMAL BIOGENESIS PROTEIN LAS1L"/>
    <property type="match status" value="1"/>
</dbReference>
<evidence type="ECO:0000313" key="2">
    <source>
        <dbReference type="Proteomes" id="UP001153555"/>
    </source>
</evidence>
<dbReference type="InterPro" id="IPR007174">
    <property type="entry name" value="Las1"/>
</dbReference>
<dbReference type="GO" id="GO:0004519">
    <property type="term" value="F:endonuclease activity"/>
    <property type="evidence" value="ECO:0007669"/>
    <property type="project" value="InterPro"/>
</dbReference>
<protein>
    <submittedName>
        <fullName evidence="1">Las1-like family protein</fullName>
    </submittedName>
</protein>
<organism evidence="1 2">
    <name type="scientific">Striga hermonthica</name>
    <name type="common">Purple witchweed</name>
    <name type="synonym">Buchnera hermonthica</name>
    <dbReference type="NCBI Taxonomy" id="68872"/>
    <lineage>
        <taxon>Eukaryota</taxon>
        <taxon>Viridiplantae</taxon>
        <taxon>Streptophyta</taxon>
        <taxon>Embryophyta</taxon>
        <taxon>Tracheophyta</taxon>
        <taxon>Spermatophyta</taxon>
        <taxon>Magnoliopsida</taxon>
        <taxon>eudicotyledons</taxon>
        <taxon>Gunneridae</taxon>
        <taxon>Pentapetalae</taxon>
        <taxon>asterids</taxon>
        <taxon>lamiids</taxon>
        <taxon>Lamiales</taxon>
        <taxon>Orobanchaceae</taxon>
        <taxon>Buchnereae</taxon>
        <taxon>Striga</taxon>
    </lineage>
</organism>
<sequence>MMEKTRKKNEISIGEAADVFGIPRIVIDVRHEGSHRDLPSLQLVRIASIKALDWLVWYYWEPQEKAIPTQNNLNANLRKEIKRKLQVMLGSAESECPPMFDEEPLVADVAEEKFGSIEYEGPPIFDDEPSSLYSIGILANALDTFKSEHLEDSDMVTNAEDTQTAFDDCKSVVLKLSRKEPEYLITLTQVILEKMESNETTDQITALTLSHLTGNISLLEKLKKLALLEQLPHLETNSVDYSNENLLSEQENCIRQAAEDFEFMKQHMKGKCGGIDESEAGVKRKWTVTKSWNSCPIGMLPSRIAFSGQLLVLDCADEVGEEKETISGGEEDYKTSLGKREADVGAEKIDCRPGKKLEIEGHNVVQNEEYVSGEGSKGWLLIDEIWRKVGDEELFAISSAVKLLV</sequence>
<dbReference type="AlphaFoldDB" id="A0A9N7NMG9"/>
<evidence type="ECO:0000313" key="1">
    <source>
        <dbReference type="EMBL" id="CAA0831893.1"/>
    </source>
</evidence>
<dbReference type="GO" id="GO:0030687">
    <property type="term" value="C:preribosome, large subunit precursor"/>
    <property type="evidence" value="ECO:0007669"/>
    <property type="project" value="TreeGrafter"/>
</dbReference>
<accession>A0A9N7NMG9</accession>
<dbReference type="GO" id="GO:0090730">
    <property type="term" value="C:Las1 complex"/>
    <property type="evidence" value="ECO:0007669"/>
    <property type="project" value="InterPro"/>
</dbReference>
<dbReference type="GO" id="GO:0000460">
    <property type="term" value="P:maturation of 5.8S rRNA"/>
    <property type="evidence" value="ECO:0007669"/>
    <property type="project" value="TreeGrafter"/>
</dbReference>
<dbReference type="PANTHER" id="PTHR15002:SF0">
    <property type="entry name" value="RIBOSOMAL BIOGENESIS PROTEIN LAS1L"/>
    <property type="match status" value="1"/>
</dbReference>
<name>A0A9N7NMG9_STRHE</name>
<gene>
    <name evidence="1" type="ORF">SHERM_27205</name>
</gene>
<comment type="caution">
    <text evidence="1">The sequence shown here is derived from an EMBL/GenBank/DDBJ whole genome shotgun (WGS) entry which is preliminary data.</text>
</comment>